<dbReference type="Proteomes" id="UP000244817">
    <property type="component" value="Unassembled WGS sequence"/>
</dbReference>
<protein>
    <recommendedName>
        <fullName evidence="4">SIMPL domain-containing protein</fullName>
    </recommendedName>
</protein>
<sequence>MRSTLAIGALAATLLSATLATPLAAEAPARTITVTGTAEVSVDPDMATVMIGVQTESEHAAEALDAASVATSSLLSLLEAEGIPPEQIRSSTIRLQPRYSSSALSSGTEITGYQAVNSIMVEVMSLDRLGGLLAASVGEGANRLNGVTFGLQDPDEATDEARRLAAADARRRAELYADAAGVSLDGLVSLSEMGGGNYRPMRAEPVMLEMANSAPQHDVPTAPGQIDVSASVNMVFAIDADDDED</sequence>
<name>A0A2T7FXT4_9RHOB</name>
<dbReference type="InterPro" id="IPR007497">
    <property type="entry name" value="SIMPL/DUF541"/>
</dbReference>
<dbReference type="InterPro" id="IPR052022">
    <property type="entry name" value="26kDa_periplasmic_antigen"/>
</dbReference>
<proteinExistence type="predicted"/>
<evidence type="ECO:0000256" key="1">
    <source>
        <dbReference type="SAM" id="SignalP"/>
    </source>
</evidence>
<dbReference type="EMBL" id="QCYG01000004">
    <property type="protein sequence ID" value="PVA06975.1"/>
    <property type="molecule type" value="Genomic_DNA"/>
</dbReference>
<organism evidence="2 3">
    <name type="scientific">Thalassorhabdomicrobium marinisediminis</name>
    <dbReference type="NCBI Taxonomy" id="2170577"/>
    <lineage>
        <taxon>Bacteria</taxon>
        <taxon>Pseudomonadati</taxon>
        <taxon>Pseudomonadota</taxon>
        <taxon>Alphaproteobacteria</taxon>
        <taxon>Rhodobacterales</taxon>
        <taxon>Paracoccaceae</taxon>
        <taxon>Thalassorhabdomicrobium</taxon>
    </lineage>
</organism>
<keyword evidence="1" id="KW-0732">Signal</keyword>
<dbReference type="OrthoDB" id="9813144at2"/>
<dbReference type="AlphaFoldDB" id="A0A2T7FXT4"/>
<feature type="signal peptide" evidence="1">
    <location>
        <begin position="1"/>
        <end position="24"/>
    </location>
</feature>
<accession>A0A2T7FXT4</accession>
<comment type="caution">
    <text evidence="2">The sequence shown here is derived from an EMBL/GenBank/DDBJ whole genome shotgun (WGS) entry which is preliminary data.</text>
</comment>
<evidence type="ECO:0008006" key="4">
    <source>
        <dbReference type="Google" id="ProtNLM"/>
    </source>
</evidence>
<keyword evidence="3" id="KW-1185">Reference proteome</keyword>
<dbReference type="GO" id="GO:0006974">
    <property type="term" value="P:DNA damage response"/>
    <property type="evidence" value="ECO:0007669"/>
    <property type="project" value="TreeGrafter"/>
</dbReference>
<reference evidence="2 3" key="1">
    <citation type="submission" date="2018-04" db="EMBL/GenBank/DDBJ databases">
        <title>Pelagivirga bohaiensis gen. nov., sp. nov., a bacterium isolated from the Bohai Sea.</title>
        <authorList>
            <person name="Ji X."/>
        </authorList>
    </citation>
    <scope>NUCLEOTIDE SEQUENCE [LARGE SCALE GENOMIC DNA]</scope>
    <source>
        <strain evidence="2 3">BH-SD16</strain>
    </source>
</reference>
<gene>
    <name evidence="2" type="ORF">DC363_07490</name>
</gene>
<dbReference type="Pfam" id="PF04402">
    <property type="entry name" value="SIMPL"/>
    <property type="match status" value="1"/>
</dbReference>
<dbReference type="Gene3D" id="3.30.70.2970">
    <property type="entry name" value="Protein of unknown function (DUF541), domain 2"/>
    <property type="match status" value="1"/>
</dbReference>
<evidence type="ECO:0000313" key="3">
    <source>
        <dbReference type="Proteomes" id="UP000244817"/>
    </source>
</evidence>
<feature type="chain" id="PRO_5015704920" description="SIMPL domain-containing protein" evidence="1">
    <location>
        <begin position="25"/>
        <end position="245"/>
    </location>
</feature>
<evidence type="ECO:0000313" key="2">
    <source>
        <dbReference type="EMBL" id="PVA06975.1"/>
    </source>
</evidence>
<dbReference type="RefSeq" id="WP_108640510.1">
    <property type="nucleotide sequence ID" value="NZ_QCYG01000004.1"/>
</dbReference>
<dbReference type="PANTHER" id="PTHR34387:SF1">
    <property type="entry name" value="PERIPLASMIC IMMUNOGENIC PROTEIN"/>
    <property type="match status" value="1"/>
</dbReference>
<dbReference type="PANTHER" id="PTHR34387">
    <property type="entry name" value="SLR1258 PROTEIN"/>
    <property type="match status" value="1"/>
</dbReference>
<dbReference type="Gene3D" id="3.30.110.170">
    <property type="entry name" value="Protein of unknown function (DUF541), domain 1"/>
    <property type="match status" value="1"/>
</dbReference>